<name>A0A1X7RZ64_ZYMT9</name>
<accession>A0A1X7RZ64</accession>
<proteinExistence type="predicted"/>
<sequence>MLGIKVVLALSPLLTGVLAGTCALPDDASYNSGDLKKNYAIAWPATAEGQPYESRVCRKAKWHPLEKVYDHWICAYKPDLYNHDKCSGDYNTFYDFVDQPQIPNPEYYYQESCHDDTTTDPPQSNGVWVCG</sequence>
<feature type="signal peptide" evidence="1">
    <location>
        <begin position="1"/>
        <end position="19"/>
    </location>
</feature>
<dbReference type="AlphaFoldDB" id="A0A1X7RZ64"/>
<dbReference type="EMBL" id="LT853698">
    <property type="protein sequence ID" value="SMQ52570.1"/>
    <property type="molecule type" value="Genomic_DNA"/>
</dbReference>
<gene>
    <name evidence="2" type="ORF">ZT3D7_G7723</name>
</gene>
<protein>
    <recommendedName>
        <fullName evidence="4">Secreted protein</fullName>
    </recommendedName>
</protein>
<reference evidence="2 3" key="1">
    <citation type="submission" date="2016-06" db="EMBL/GenBank/DDBJ databases">
        <authorList>
            <person name="Kjaerup R.B."/>
            <person name="Dalgaard T.S."/>
            <person name="Juul-Madsen H.R."/>
        </authorList>
    </citation>
    <scope>NUCLEOTIDE SEQUENCE [LARGE SCALE GENOMIC DNA]</scope>
</reference>
<evidence type="ECO:0008006" key="4">
    <source>
        <dbReference type="Google" id="ProtNLM"/>
    </source>
</evidence>
<dbReference type="Proteomes" id="UP000215127">
    <property type="component" value="Chromosome 7"/>
</dbReference>
<evidence type="ECO:0000256" key="1">
    <source>
        <dbReference type="SAM" id="SignalP"/>
    </source>
</evidence>
<evidence type="ECO:0000313" key="2">
    <source>
        <dbReference type="EMBL" id="SMQ52570.1"/>
    </source>
</evidence>
<keyword evidence="3" id="KW-1185">Reference proteome</keyword>
<organism evidence="2 3">
    <name type="scientific">Zymoseptoria tritici (strain ST99CH_3D7)</name>
    <dbReference type="NCBI Taxonomy" id="1276538"/>
    <lineage>
        <taxon>Eukaryota</taxon>
        <taxon>Fungi</taxon>
        <taxon>Dikarya</taxon>
        <taxon>Ascomycota</taxon>
        <taxon>Pezizomycotina</taxon>
        <taxon>Dothideomycetes</taxon>
        <taxon>Dothideomycetidae</taxon>
        <taxon>Mycosphaerellales</taxon>
        <taxon>Mycosphaerellaceae</taxon>
        <taxon>Zymoseptoria</taxon>
    </lineage>
</organism>
<evidence type="ECO:0000313" key="3">
    <source>
        <dbReference type="Proteomes" id="UP000215127"/>
    </source>
</evidence>
<keyword evidence="1" id="KW-0732">Signal</keyword>
<feature type="chain" id="PRO_5010883800" description="Secreted protein" evidence="1">
    <location>
        <begin position="20"/>
        <end position="131"/>
    </location>
</feature>